<dbReference type="InterPro" id="IPR003439">
    <property type="entry name" value="ABC_transporter-like_ATP-bd"/>
</dbReference>
<evidence type="ECO:0000256" key="1">
    <source>
        <dbReference type="ARBA" id="ARBA00022741"/>
    </source>
</evidence>
<dbReference type="InterPro" id="IPR003593">
    <property type="entry name" value="AAA+_ATPase"/>
</dbReference>
<feature type="domain" description="ABC transporter" evidence="3">
    <location>
        <begin position="31"/>
        <end position="250"/>
    </location>
</feature>
<dbReference type="Pfam" id="PF00005">
    <property type="entry name" value="ABC_tran"/>
    <property type="match status" value="1"/>
</dbReference>
<dbReference type="RefSeq" id="WP_013944632.1">
    <property type="nucleotide sequence ID" value="NC_015713.1"/>
</dbReference>
<evidence type="ECO:0000256" key="2">
    <source>
        <dbReference type="ARBA" id="ARBA00022840"/>
    </source>
</evidence>
<dbReference type="Proteomes" id="UP000000496">
    <property type="component" value="Chromosome gsn.131"/>
</dbReference>
<dbReference type="OrthoDB" id="9778870at2"/>
<accession>F8L4B5</accession>
<evidence type="ECO:0000313" key="4">
    <source>
        <dbReference type="EMBL" id="CCB90166.1"/>
    </source>
</evidence>
<gene>
    <name evidence="4" type="primary">rfbE</name>
    <name evidence="4" type="ordered locus">SNE_A22890</name>
</gene>
<dbReference type="InterPro" id="IPR050683">
    <property type="entry name" value="Bact_Polysacc_Export_ATP-bd"/>
</dbReference>
<dbReference type="Gene3D" id="3.40.50.300">
    <property type="entry name" value="P-loop containing nucleotide triphosphate hydrolases"/>
    <property type="match status" value="1"/>
</dbReference>
<evidence type="ECO:0000259" key="3">
    <source>
        <dbReference type="PROSITE" id="PS50893"/>
    </source>
</evidence>
<protein>
    <submittedName>
        <fullName evidence="4">O-antigen export system ATP-binding protein RfbE</fullName>
    </submittedName>
</protein>
<dbReference type="GO" id="GO:0140359">
    <property type="term" value="F:ABC-type transporter activity"/>
    <property type="evidence" value="ECO:0007669"/>
    <property type="project" value="InterPro"/>
</dbReference>
<keyword evidence="5" id="KW-1185">Reference proteome</keyword>
<dbReference type="KEGG" id="sng:SNE_A22890"/>
<dbReference type="PROSITE" id="PS50893">
    <property type="entry name" value="ABC_TRANSPORTER_2"/>
    <property type="match status" value="1"/>
</dbReference>
<proteinExistence type="predicted"/>
<reference key="1">
    <citation type="journal article" date="2011" name="Mol. Biol. Evol.">
        <title>Unity in variety -- the pan-genome of the Chlamydiae.</title>
        <authorList>
            <person name="Collingro A."/>
            <person name="Tischler P."/>
            <person name="Weinmaier T."/>
            <person name="Penz T."/>
            <person name="Heinz E."/>
            <person name="Brunham R.C."/>
            <person name="Read T.D."/>
            <person name="Bavoil P.M."/>
            <person name="Sachse K."/>
            <person name="Kahane S."/>
            <person name="Friedman M.G."/>
            <person name="Rattei T."/>
            <person name="Myers G.S.A."/>
            <person name="Horn M."/>
        </authorList>
    </citation>
    <scope>NUCLEOTIDE SEQUENCE</scope>
    <source>
        <strain>Z</strain>
    </source>
</reference>
<dbReference type="InterPro" id="IPR015860">
    <property type="entry name" value="ABC_transpr_TagH-like"/>
</dbReference>
<keyword evidence="1" id="KW-0547">Nucleotide-binding</keyword>
<dbReference type="STRING" id="331113.SNE_A22890"/>
<dbReference type="PANTHER" id="PTHR46743:SF3">
    <property type="entry name" value="ABC-TYPE POLYSACCHARIDE_POLYOL PHOSPHATE TRANSPORT SYSTEM, ATPASE COMPONENT"/>
    <property type="match status" value="1"/>
</dbReference>
<dbReference type="EMBL" id="FR872582">
    <property type="protein sequence ID" value="CCB90166.1"/>
    <property type="molecule type" value="Genomic_DNA"/>
</dbReference>
<dbReference type="SMART" id="SM00382">
    <property type="entry name" value="AAA"/>
    <property type="match status" value="1"/>
</dbReference>
<dbReference type="GO" id="GO:0005524">
    <property type="term" value="F:ATP binding"/>
    <property type="evidence" value="ECO:0007669"/>
    <property type="project" value="UniProtKB-KW"/>
</dbReference>
<sequence length="251" mass="27943">MAQIDFEEMVLDFPVYSAANHRSLKKELVRVATGGLIKRNPKDMFEIRAIDGLSLTIEHGTRLGLIGHNGAGKSTLLRMITGIYTPTLGSIEVDGKVTALLDVMFAMYEDLTGYENILLRGTLHGLPSKEVKEKEELIVKSSGLGDYIHMPLRTYSTGMKVRLAFSINTCIQPQILIMDELVGAGDESFKEEAKEKLDSLISSSEIFIIASHNTDWIKDNCNKVLWLEAGKPKFYGDVEEGIDRYVQSCHS</sequence>
<evidence type="ECO:0000313" key="5">
    <source>
        <dbReference type="Proteomes" id="UP000000496"/>
    </source>
</evidence>
<keyword evidence="2 4" id="KW-0067">ATP-binding</keyword>
<name>F8L4B5_SIMNZ</name>
<dbReference type="eggNOG" id="COG1134">
    <property type="taxonomic scope" value="Bacteria"/>
</dbReference>
<dbReference type="AlphaFoldDB" id="F8L4B5"/>
<dbReference type="GO" id="GO:0016020">
    <property type="term" value="C:membrane"/>
    <property type="evidence" value="ECO:0007669"/>
    <property type="project" value="InterPro"/>
</dbReference>
<organism evidence="4 5">
    <name type="scientific">Simkania negevensis (strain ATCC VR-1471 / DSM 27360 / Z)</name>
    <dbReference type="NCBI Taxonomy" id="331113"/>
    <lineage>
        <taxon>Bacteria</taxon>
        <taxon>Pseudomonadati</taxon>
        <taxon>Chlamydiota</taxon>
        <taxon>Chlamydiia</taxon>
        <taxon>Parachlamydiales</taxon>
        <taxon>Simkaniaceae</taxon>
        <taxon>Simkania</taxon>
    </lineage>
</organism>
<reference evidence="4 5" key="2">
    <citation type="journal article" date="2011" name="Mol. Biol. Evol.">
        <title>Unity in variety--the pan-genome of the Chlamydiae.</title>
        <authorList>
            <person name="Collingro A."/>
            <person name="Tischler P."/>
            <person name="Weinmaier T."/>
            <person name="Penz T."/>
            <person name="Heinz E."/>
            <person name="Brunham R.C."/>
            <person name="Read T.D."/>
            <person name="Bavoil P.M."/>
            <person name="Sachse K."/>
            <person name="Kahane S."/>
            <person name="Friedman M.G."/>
            <person name="Rattei T."/>
            <person name="Myers G.S."/>
            <person name="Horn M."/>
        </authorList>
    </citation>
    <scope>NUCLEOTIDE SEQUENCE [LARGE SCALE GENOMIC DNA]</scope>
    <source>
        <strain evidence="5">ATCC VR-1471 / Z</strain>
    </source>
</reference>
<dbReference type="SUPFAM" id="SSF52540">
    <property type="entry name" value="P-loop containing nucleoside triphosphate hydrolases"/>
    <property type="match status" value="1"/>
</dbReference>
<dbReference type="PANTHER" id="PTHR46743">
    <property type="entry name" value="TEICHOIC ACIDS EXPORT ATP-BINDING PROTEIN TAGH"/>
    <property type="match status" value="1"/>
</dbReference>
<dbReference type="CDD" id="cd03220">
    <property type="entry name" value="ABC_KpsT_Wzt"/>
    <property type="match status" value="1"/>
</dbReference>
<dbReference type="GO" id="GO:0016887">
    <property type="term" value="F:ATP hydrolysis activity"/>
    <property type="evidence" value="ECO:0007669"/>
    <property type="project" value="InterPro"/>
</dbReference>
<dbReference type="HOGENOM" id="CLU_000604_1_2_0"/>
<dbReference type="InterPro" id="IPR027417">
    <property type="entry name" value="P-loop_NTPase"/>
</dbReference>